<organism evidence="3 4">
    <name type="scientific">Solitalea longa</name>
    <dbReference type="NCBI Taxonomy" id="2079460"/>
    <lineage>
        <taxon>Bacteria</taxon>
        <taxon>Pseudomonadati</taxon>
        <taxon>Bacteroidota</taxon>
        <taxon>Sphingobacteriia</taxon>
        <taxon>Sphingobacteriales</taxon>
        <taxon>Sphingobacteriaceae</taxon>
        <taxon>Solitalea</taxon>
    </lineage>
</organism>
<dbReference type="Pfam" id="PF14257">
    <property type="entry name" value="DUF4349"/>
    <property type="match status" value="1"/>
</dbReference>
<reference evidence="3 4" key="1">
    <citation type="submission" date="2018-01" db="EMBL/GenBank/DDBJ databases">
        <authorList>
            <person name="Gaut B.S."/>
            <person name="Morton B.R."/>
            <person name="Clegg M.T."/>
            <person name="Duvall M.R."/>
        </authorList>
    </citation>
    <scope>NUCLEOTIDE SEQUENCE [LARGE SCALE GENOMIC DNA]</scope>
    <source>
        <strain evidence="3 4">HR-AV</strain>
    </source>
</reference>
<sequence length="298" mass="33748">MKNVQKLLIVVLSATAMSCGQGKKAENYENSADSSVVASSSAAVETTHTSGRRFIRSSELKFKVKNVTEATYKIEDITNRNGGFVTLTNLNSNVDYTNTTKVSADSSVESKYVTVTNEMTIRVPNTKLDTTLKDIAKLVDFLDYRIIKSDDVSLQLLSNNLTQQRITQNERRLTNAIDNRGKKLNETSNAEETLLNKQEEADNAKISNLNLEDQINFSTVQLSIYQRQLVKQELIANQENIKQYEPSFFSKAKESFITGFEILSDLIVFIIRLWALILLAVVAFILYRRYGYKLRKEV</sequence>
<keyword evidence="1" id="KW-0812">Transmembrane</keyword>
<keyword evidence="1" id="KW-0472">Membrane</keyword>
<feature type="domain" description="DUF4349" evidence="2">
    <location>
        <begin position="52"/>
        <end position="288"/>
    </location>
</feature>
<keyword evidence="1" id="KW-1133">Transmembrane helix</keyword>
<proteinExistence type="predicted"/>
<dbReference type="PROSITE" id="PS51257">
    <property type="entry name" value="PROKAR_LIPOPROTEIN"/>
    <property type="match status" value="1"/>
</dbReference>
<gene>
    <name evidence="3" type="ORF">C3K47_03435</name>
</gene>
<dbReference type="InterPro" id="IPR025645">
    <property type="entry name" value="DUF4349"/>
</dbReference>
<dbReference type="RefSeq" id="WP_103787717.1">
    <property type="nucleotide sequence ID" value="NZ_PQVF01000002.1"/>
</dbReference>
<keyword evidence="4" id="KW-1185">Reference proteome</keyword>
<protein>
    <submittedName>
        <fullName evidence="3">DUF4349 domain-containing protein</fullName>
    </submittedName>
</protein>
<dbReference type="EMBL" id="PQVF01000002">
    <property type="protein sequence ID" value="POY38460.1"/>
    <property type="molecule type" value="Genomic_DNA"/>
</dbReference>
<comment type="caution">
    <text evidence="3">The sequence shown here is derived from an EMBL/GenBank/DDBJ whole genome shotgun (WGS) entry which is preliminary data.</text>
</comment>
<evidence type="ECO:0000313" key="3">
    <source>
        <dbReference type="EMBL" id="POY38460.1"/>
    </source>
</evidence>
<dbReference type="OrthoDB" id="790552at2"/>
<evidence type="ECO:0000313" key="4">
    <source>
        <dbReference type="Proteomes" id="UP000236893"/>
    </source>
</evidence>
<evidence type="ECO:0000259" key="2">
    <source>
        <dbReference type="Pfam" id="PF14257"/>
    </source>
</evidence>
<evidence type="ECO:0000256" key="1">
    <source>
        <dbReference type="SAM" id="Phobius"/>
    </source>
</evidence>
<accession>A0A2S5A787</accession>
<dbReference type="Proteomes" id="UP000236893">
    <property type="component" value="Unassembled WGS sequence"/>
</dbReference>
<name>A0A2S5A787_9SPHI</name>
<feature type="transmembrane region" description="Helical" evidence="1">
    <location>
        <begin position="266"/>
        <end position="287"/>
    </location>
</feature>
<dbReference type="AlphaFoldDB" id="A0A2S5A787"/>